<proteinExistence type="predicted"/>
<organism evidence="1 2">
    <name type="scientific">Paraburkholderia aspalathi</name>
    <dbReference type="NCBI Taxonomy" id="1324617"/>
    <lineage>
        <taxon>Bacteria</taxon>
        <taxon>Pseudomonadati</taxon>
        <taxon>Pseudomonadota</taxon>
        <taxon>Betaproteobacteria</taxon>
        <taxon>Burkholderiales</taxon>
        <taxon>Burkholderiaceae</taxon>
        <taxon>Paraburkholderia</taxon>
    </lineage>
</organism>
<sequence>MAALFSRTTEEEGALQITAGVALIRASQLLSWDDKAHRFVYSGDDVFNYLWRLLDPAFGRVILWSTFSTGAEYLFKGFLMANGDDIRATELELKLSMPTGPLDQWIDDVYANSSTLQKAPMPSFGTLGNVTADRLINASNQRDMSRATSAELLTFEKDKKRLVVAKRLLANAIRNRDTHAYIPNARENNRPMVNQLFRPAFNSMIEWLPASISGAEITARLKDTASVVAGLPSV</sequence>
<name>A0ABN7N1C7_9BURK</name>
<accession>A0ABN7N1C7</accession>
<evidence type="ECO:0000313" key="2">
    <source>
        <dbReference type="Proteomes" id="UP000674425"/>
    </source>
</evidence>
<gene>
    <name evidence="1" type="ORF">R69658_06852</name>
</gene>
<dbReference type="Proteomes" id="UP000674425">
    <property type="component" value="Unassembled WGS sequence"/>
</dbReference>
<dbReference type="RefSeq" id="WP_200621863.1">
    <property type="nucleotide sequence ID" value="NZ_CAJNAU010000105.1"/>
</dbReference>
<keyword evidence="2" id="KW-1185">Reference proteome</keyword>
<dbReference type="EMBL" id="CAJNAU010000105">
    <property type="protein sequence ID" value="CAE6843946.1"/>
    <property type="molecule type" value="Genomic_DNA"/>
</dbReference>
<reference evidence="1 2" key="1">
    <citation type="submission" date="2021-02" db="EMBL/GenBank/DDBJ databases">
        <authorList>
            <person name="Vanwijnsberghe S."/>
        </authorList>
    </citation>
    <scope>NUCLEOTIDE SEQUENCE [LARGE SCALE GENOMIC DNA]</scope>
    <source>
        <strain evidence="1 2">R-69658</strain>
    </source>
</reference>
<protein>
    <submittedName>
        <fullName evidence="1">Uncharacterized protein</fullName>
    </submittedName>
</protein>
<evidence type="ECO:0000313" key="1">
    <source>
        <dbReference type="EMBL" id="CAE6843946.1"/>
    </source>
</evidence>
<comment type="caution">
    <text evidence="1">The sequence shown here is derived from an EMBL/GenBank/DDBJ whole genome shotgun (WGS) entry which is preliminary data.</text>
</comment>